<evidence type="ECO:0000313" key="2">
    <source>
        <dbReference type="Proteomes" id="UP000038045"/>
    </source>
</evidence>
<sequence length="416" mass="43245">MAALQRGLQRGAVKRGCAPLAVGGAQAARAAHRAVVLGIAEPRLAEPAVGGGDEDALARQAGVGGDEGVADGAGGQALGWNGLQIGLVQAVPHARGLFEVGLGAVPAAGAVGGPFVLLQAGRRGHAEVLLHRRHRDGRAGGGAVARMLVIGAIGPQAVQGQAELVVGALIALVRVVLARAAGLGRPADGQHVEGHRHVGRGLVRRDAIGAGGLQVGGDGAVLRNTHARPSRLRSRPGGSHRPVRAGGGAGPQAFRRPAGRDRGPARGPGRRAGGRPPRRGDPPPAGTRRRAGGAGRGGQGLGHGRGQPDPLAADGANRPHDRRRARSPEDPEDRLRFGRGLPLVRRRAGRADDGAGQAEGRGHRRRHRLPAVRAEPADRARRREHRRAHRPQIRLHPRTVGPEPRDDPRPRRRGRF</sequence>
<keyword evidence="2" id="KW-1185">Reference proteome</keyword>
<dbReference type="WBParaSite" id="PTRK_0000819300.1">
    <property type="protein sequence ID" value="PTRK_0000819300.1"/>
    <property type="gene ID" value="PTRK_0000819300"/>
</dbReference>
<feature type="compositionally biased region" description="Basic and acidic residues" evidence="1">
    <location>
        <begin position="326"/>
        <end position="336"/>
    </location>
</feature>
<evidence type="ECO:0000313" key="3">
    <source>
        <dbReference type="WBParaSite" id="PTRK_0000819300.1"/>
    </source>
</evidence>
<organism evidence="2 3">
    <name type="scientific">Parastrongyloides trichosuri</name>
    <name type="common">Possum-specific nematode worm</name>
    <dbReference type="NCBI Taxonomy" id="131310"/>
    <lineage>
        <taxon>Eukaryota</taxon>
        <taxon>Metazoa</taxon>
        <taxon>Ecdysozoa</taxon>
        <taxon>Nematoda</taxon>
        <taxon>Chromadorea</taxon>
        <taxon>Rhabditida</taxon>
        <taxon>Tylenchina</taxon>
        <taxon>Panagrolaimomorpha</taxon>
        <taxon>Strongyloidoidea</taxon>
        <taxon>Strongyloididae</taxon>
        <taxon>Parastrongyloides</taxon>
    </lineage>
</organism>
<dbReference type="Proteomes" id="UP000038045">
    <property type="component" value="Unplaced"/>
</dbReference>
<accession>A0A0N4ZJL3</accession>
<evidence type="ECO:0000256" key="1">
    <source>
        <dbReference type="SAM" id="MobiDB-lite"/>
    </source>
</evidence>
<feature type="compositionally biased region" description="Gly residues" evidence="1">
    <location>
        <begin position="292"/>
        <end position="305"/>
    </location>
</feature>
<name>A0A0N4ZJL3_PARTI</name>
<feature type="region of interest" description="Disordered" evidence="1">
    <location>
        <begin position="214"/>
        <end position="416"/>
    </location>
</feature>
<feature type="compositionally biased region" description="Basic residues" evidence="1">
    <location>
        <begin position="225"/>
        <end position="234"/>
    </location>
</feature>
<reference evidence="3" key="1">
    <citation type="submission" date="2017-02" db="UniProtKB">
        <authorList>
            <consortium name="WormBaseParasite"/>
        </authorList>
    </citation>
    <scope>IDENTIFICATION</scope>
</reference>
<feature type="compositionally biased region" description="Basic residues" evidence="1">
    <location>
        <begin position="268"/>
        <end position="277"/>
    </location>
</feature>
<protein>
    <submittedName>
        <fullName evidence="3">LigA</fullName>
    </submittedName>
</protein>
<dbReference type="AlphaFoldDB" id="A0A0N4ZJL3"/>
<feature type="compositionally biased region" description="Basic residues" evidence="1">
    <location>
        <begin position="382"/>
        <end position="397"/>
    </location>
</feature>
<proteinExistence type="predicted"/>